<evidence type="ECO:0000256" key="5">
    <source>
        <dbReference type="ARBA" id="ARBA00022801"/>
    </source>
</evidence>
<dbReference type="PIRSF" id="PIRSF004803">
    <property type="entry name" value="RnjA"/>
    <property type="match status" value="1"/>
</dbReference>
<keyword evidence="9" id="KW-0698">rRNA processing</keyword>
<feature type="binding site" evidence="12">
    <location>
        <position position="68"/>
    </location>
    <ligand>
        <name>Ca(2+)</name>
        <dbReference type="ChEBI" id="CHEBI:29108"/>
    </ligand>
</feature>
<gene>
    <name evidence="9" type="primary">rnj</name>
    <name evidence="15" type="ORF">COU08_00155</name>
</gene>
<comment type="subcellular location">
    <subcellularLocation>
        <location evidence="9">Cytoplasm</location>
    </subcellularLocation>
</comment>
<dbReference type="GO" id="GO:0004521">
    <property type="term" value="F:RNA endonuclease activity"/>
    <property type="evidence" value="ECO:0007669"/>
    <property type="project" value="UniProtKB-UniRule"/>
</dbReference>
<dbReference type="GO" id="GO:0006364">
    <property type="term" value="P:rRNA processing"/>
    <property type="evidence" value="ECO:0007669"/>
    <property type="project" value="UniProtKB-UniRule"/>
</dbReference>
<dbReference type="Gene3D" id="3.40.50.10710">
    <property type="entry name" value="Metallo-hydrolase/oxidoreductase"/>
    <property type="match status" value="1"/>
</dbReference>
<dbReference type="InterPro" id="IPR030854">
    <property type="entry name" value="RNase_J_bac"/>
</dbReference>
<accession>A0A2M6WJB0</accession>
<keyword evidence="5 9" id="KW-0378">Hydrolase</keyword>
<evidence type="ECO:0000256" key="10">
    <source>
        <dbReference type="PIRSR" id="PIRSR004803-1"/>
    </source>
</evidence>
<comment type="subunit">
    <text evidence="9">Homodimer, may be a subunit of the RNA degradosome.</text>
</comment>
<comment type="function">
    <text evidence="9">An RNase that has 5'-3' exonuclease and possibly endonuclease activity. Involved in maturation of rRNA and in some organisms also mRNA maturation and/or decay.</text>
</comment>
<comment type="caution">
    <text evidence="15">The sequence shown here is derived from an EMBL/GenBank/DDBJ whole genome shotgun (WGS) entry which is preliminary data.</text>
</comment>
<evidence type="ECO:0000256" key="4">
    <source>
        <dbReference type="ARBA" id="ARBA00022759"/>
    </source>
</evidence>
<dbReference type="InterPro" id="IPR001279">
    <property type="entry name" value="Metallo-B-lactamas"/>
</dbReference>
<reference evidence="16" key="1">
    <citation type="submission" date="2017-09" db="EMBL/GenBank/DDBJ databases">
        <title>Depth-based differentiation of microbial function through sediment-hosted aquifers and enrichment of novel symbionts in the deep terrestrial subsurface.</title>
        <authorList>
            <person name="Probst A.J."/>
            <person name="Ladd B."/>
            <person name="Jarett J.K."/>
            <person name="Geller-Mcgrath D.E."/>
            <person name="Sieber C.M.K."/>
            <person name="Emerson J.B."/>
            <person name="Anantharaman K."/>
            <person name="Thomas B.C."/>
            <person name="Malmstrom R."/>
            <person name="Stieglmeier M."/>
            <person name="Klingl A."/>
            <person name="Woyke T."/>
            <person name="Ryan C.M."/>
            <person name="Banfield J.F."/>
        </authorList>
    </citation>
    <scope>NUCLEOTIDE SEQUENCE [LARGE SCALE GENOMIC DNA]</scope>
</reference>
<feature type="active site" description="Proton acceptor" evidence="10">
    <location>
        <position position="387"/>
    </location>
</feature>
<keyword evidence="1 9" id="KW-0963">Cytoplasm</keyword>
<dbReference type="GO" id="GO:0004534">
    <property type="term" value="F:5'-3' RNA exonuclease activity"/>
    <property type="evidence" value="ECO:0007669"/>
    <property type="project" value="UniProtKB-UniRule"/>
</dbReference>
<dbReference type="Pfam" id="PF17770">
    <property type="entry name" value="RNase_J_C"/>
    <property type="match status" value="1"/>
</dbReference>
<dbReference type="InterPro" id="IPR011108">
    <property type="entry name" value="RMMBL"/>
</dbReference>
<dbReference type="Gene3D" id="3.10.20.580">
    <property type="match status" value="1"/>
</dbReference>
<feature type="binding site" evidence="12">
    <location>
        <position position="464"/>
    </location>
    <ligand>
        <name>Ca(2+)</name>
        <dbReference type="ChEBI" id="CHEBI:29108"/>
    </ligand>
</feature>
<evidence type="ECO:0000256" key="7">
    <source>
        <dbReference type="ARBA" id="ARBA00022839"/>
    </source>
</evidence>
<evidence type="ECO:0000256" key="6">
    <source>
        <dbReference type="ARBA" id="ARBA00022833"/>
    </source>
</evidence>
<feature type="active site" description="Proton donor" evidence="10">
    <location>
        <position position="214"/>
    </location>
</feature>
<feature type="region of interest" description="Disordered" evidence="13">
    <location>
        <begin position="1"/>
        <end position="24"/>
    </location>
</feature>
<keyword evidence="4 9" id="KW-0255">Endonuclease</keyword>
<dbReference type="InterPro" id="IPR004613">
    <property type="entry name" value="RNase_J"/>
</dbReference>
<sequence length="576" mass="65454">MRKRQQREPASIKQSEEQSSEKKPTLKFVPLGGFEEIGRNMMFFEYENEILVIDAGLQFPEENTPGIDYIIPNISYLEEHKDKIVGFIITHGHYDHIGAIPHVLGKMGNPTIITNQISKEIINKRQQDYPGTVEPRFDIVKGGSTRKIGKHFSVEFFDVIHNIPDGVGIIIETPIGKIVHPGEFKFDYDKEGKAVGMDTWKKLGKQNIHTLLLDSTGAEVPGVSIAEHVVEGEIEKLIKSTRGRVIVATFASLLDRLAAIMKIAEKYNRHVAVSGYSMKTNLQIARDLKYIKLRNDTLIPIQEINKYPDNKVLLLCTGAQGEPNASLMRIANKMHKQVTLKPTDMIILSSSIVPGNEHSVQVIKDNLARQTPNIYHNKMLDIHSSGHAPMEELKAVIGMVKPRFFMPMHGYYFMRMRNAKHAQEVLGLSHSETIVGDNGQVVEMTKDSIRLTDKEIPSSYVMVDGLGVGDVEEVVLRDRRNLSEEGMVVIITTIGRHHKKMIKNPDIISRGFIYLKKNQELLENMRKKIRSIVARFPRDREIESEYLKTLIRDQIGQFIYTKTKRRPMILPVVIEI</sequence>
<feature type="compositionally biased region" description="Basic and acidic residues" evidence="13">
    <location>
        <begin position="14"/>
        <end position="24"/>
    </location>
</feature>
<evidence type="ECO:0000256" key="2">
    <source>
        <dbReference type="ARBA" id="ARBA00022722"/>
    </source>
</evidence>
<feature type="binding site" evidence="12">
    <location>
        <position position="161"/>
    </location>
    <ligand>
        <name>Zn(2+)</name>
        <dbReference type="ChEBI" id="CHEBI:29105"/>
        <label>1</label>
        <note>catalytic</note>
    </ligand>
</feature>
<organism evidence="15 16">
    <name type="scientific">Candidatus Harrisonbacteria bacterium CG10_big_fil_rev_8_21_14_0_10_42_17</name>
    <dbReference type="NCBI Taxonomy" id="1974584"/>
    <lineage>
        <taxon>Bacteria</taxon>
        <taxon>Candidatus Harrisoniibacteriota</taxon>
    </lineage>
</organism>
<evidence type="ECO:0000256" key="3">
    <source>
        <dbReference type="ARBA" id="ARBA00022723"/>
    </source>
</evidence>
<proteinExistence type="inferred from homology"/>
<dbReference type="GO" id="GO:0005737">
    <property type="term" value="C:cytoplasm"/>
    <property type="evidence" value="ECO:0007669"/>
    <property type="project" value="UniProtKB-SubCell"/>
</dbReference>
<dbReference type="InterPro" id="IPR036866">
    <property type="entry name" value="RibonucZ/Hydroxyglut_hydro"/>
</dbReference>
<dbReference type="InterPro" id="IPR042173">
    <property type="entry name" value="RNase_J_2"/>
</dbReference>
<name>A0A2M6WJB0_9BACT</name>
<keyword evidence="8 9" id="KW-0694">RNA-binding</keyword>
<feature type="binding site" evidence="12">
    <location>
        <position position="91"/>
    </location>
    <ligand>
        <name>Zn(2+)</name>
        <dbReference type="ChEBI" id="CHEBI:29105"/>
        <label>1</label>
        <note>catalytic</note>
    </ligand>
</feature>
<dbReference type="AlphaFoldDB" id="A0A2M6WJB0"/>
<dbReference type="SMART" id="SM00849">
    <property type="entry name" value="Lactamase_B"/>
    <property type="match status" value="1"/>
</dbReference>
<dbReference type="EC" id="3.1.-.-" evidence="9"/>
<keyword evidence="6 12" id="KW-0862">Zinc</keyword>
<evidence type="ECO:0000256" key="12">
    <source>
        <dbReference type="PIRSR" id="PIRSR004803-3"/>
    </source>
</evidence>
<evidence type="ECO:0000313" key="16">
    <source>
        <dbReference type="Proteomes" id="UP000228635"/>
    </source>
</evidence>
<dbReference type="Pfam" id="PF07521">
    <property type="entry name" value="RMMBL"/>
    <property type="match status" value="1"/>
</dbReference>
<feature type="domain" description="Metallo-beta-lactamase" evidence="14">
    <location>
        <begin position="38"/>
        <end position="223"/>
    </location>
</feature>
<comment type="caution">
    <text evidence="9">Lacks conserved residue(s) required for the propagation of feature annotation.</text>
</comment>
<dbReference type="PANTHER" id="PTHR43694">
    <property type="entry name" value="RIBONUCLEASE J"/>
    <property type="match status" value="1"/>
</dbReference>
<feature type="binding site" evidence="11">
    <location>
        <begin position="383"/>
        <end position="387"/>
    </location>
    <ligand>
        <name>substrate</name>
    </ligand>
</feature>
<evidence type="ECO:0000256" key="8">
    <source>
        <dbReference type="ARBA" id="ARBA00022884"/>
    </source>
</evidence>
<dbReference type="Gene3D" id="3.60.15.10">
    <property type="entry name" value="Ribonuclease Z/Hydroxyacylglutathione hydrolase-like"/>
    <property type="match status" value="1"/>
</dbReference>
<feature type="binding site" evidence="12">
    <location>
        <position position="96"/>
    </location>
    <ligand>
        <name>Zn(2+)</name>
        <dbReference type="ChEBI" id="CHEBI:29105"/>
        <label>1</label>
        <note>catalytic</note>
    </ligand>
</feature>
<evidence type="ECO:0000256" key="9">
    <source>
        <dbReference type="HAMAP-Rule" id="MF_01491"/>
    </source>
</evidence>
<dbReference type="GO" id="GO:0003723">
    <property type="term" value="F:RNA binding"/>
    <property type="evidence" value="ECO:0007669"/>
    <property type="project" value="UniProtKB-UniRule"/>
</dbReference>
<dbReference type="PANTHER" id="PTHR43694:SF1">
    <property type="entry name" value="RIBONUCLEASE J"/>
    <property type="match status" value="1"/>
</dbReference>
<dbReference type="Proteomes" id="UP000228635">
    <property type="component" value="Unassembled WGS sequence"/>
</dbReference>
<feature type="binding site" evidence="12">
    <location>
        <position position="66"/>
    </location>
    <ligand>
        <name>Ca(2+)</name>
        <dbReference type="ChEBI" id="CHEBI:29108"/>
    </ligand>
</feature>
<dbReference type="CDD" id="cd07714">
    <property type="entry name" value="RNaseJ_MBL-fold"/>
    <property type="match status" value="1"/>
</dbReference>
<keyword evidence="3 12" id="KW-0479">Metal-binding</keyword>
<dbReference type="EMBL" id="PFBA01000003">
    <property type="protein sequence ID" value="PIT92849.1"/>
    <property type="molecule type" value="Genomic_DNA"/>
</dbReference>
<dbReference type="HAMAP" id="MF_01491">
    <property type="entry name" value="RNase_J_bact"/>
    <property type="match status" value="1"/>
</dbReference>
<protein>
    <recommendedName>
        <fullName evidence="9">Ribonuclease J</fullName>
        <shortName evidence="9">RNase J</shortName>
        <ecNumber evidence="9">3.1.-.-</ecNumber>
    </recommendedName>
</protein>
<dbReference type="SUPFAM" id="SSF56281">
    <property type="entry name" value="Metallo-hydrolase/oxidoreductase"/>
    <property type="match status" value="1"/>
</dbReference>
<evidence type="ECO:0000259" key="14">
    <source>
        <dbReference type="SMART" id="SM00849"/>
    </source>
</evidence>
<dbReference type="Pfam" id="PF00753">
    <property type="entry name" value="Lactamase_B"/>
    <property type="match status" value="1"/>
</dbReference>
<dbReference type="NCBIfam" id="TIGR00649">
    <property type="entry name" value="MG423"/>
    <property type="match status" value="1"/>
</dbReference>
<evidence type="ECO:0000256" key="11">
    <source>
        <dbReference type="PIRSR" id="PIRSR004803-2"/>
    </source>
</evidence>
<evidence type="ECO:0000256" key="1">
    <source>
        <dbReference type="ARBA" id="ARBA00022490"/>
    </source>
</evidence>
<comment type="similarity">
    <text evidence="9">Belongs to the metallo-beta-lactamase superfamily. RNA-metabolizing metallo-beta-lactamase-like family. Bacterial RNase J subfamily.</text>
</comment>
<feature type="binding site" evidence="12">
    <location>
        <position position="95"/>
    </location>
    <ligand>
        <name>Zn(2+)</name>
        <dbReference type="ChEBI" id="CHEBI:29105"/>
        <label>1</label>
        <note>catalytic</note>
    </ligand>
</feature>
<keyword evidence="2 9" id="KW-0540">Nuclease</keyword>
<feature type="binding site" evidence="12">
    <location>
        <position position="409"/>
    </location>
    <ligand>
        <name>Zn(2+)</name>
        <dbReference type="ChEBI" id="CHEBI:29105"/>
        <label>1</label>
        <note>catalytic</note>
    </ligand>
</feature>
<comment type="cofactor">
    <cofactor evidence="12">
        <name>Zn(2+)</name>
        <dbReference type="ChEBI" id="CHEBI:29105"/>
    </cofactor>
    <text evidence="12">Binds 2 Zn(2+) ions per subunit. It is not clear if Zn(2+) or Mg(2+) is physiologically important.</text>
</comment>
<evidence type="ECO:0000313" key="15">
    <source>
        <dbReference type="EMBL" id="PIT92849.1"/>
    </source>
</evidence>
<dbReference type="Pfam" id="PF22505">
    <property type="entry name" value="RNase_J_b_CASP"/>
    <property type="match status" value="1"/>
</dbReference>
<dbReference type="GO" id="GO:0008270">
    <property type="term" value="F:zinc ion binding"/>
    <property type="evidence" value="ECO:0007669"/>
    <property type="project" value="InterPro"/>
</dbReference>
<keyword evidence="7 9" id="KW-0269">Exonuclease</keyword>
<dbReference type="InterPro" id="IPR041636">
    <property type="entry name" value="RNase_J_C"/>
</dbReference>
<dbReference type="InterPro" id="IPR055132">
    <property type="entry name" value="RNase_J_b_CASP"/>
</dbReference>
<comment type="cofactor">
    <cofactor evidence="12">
        <name>Ca(2+)</name>
        <dbReference type="ChEBI" id="CHEBI:29108"/>
    </cofactor>
    <text evidence="12">Binds 1 Ca(2+) cation per subunit. Seen in 1 crystal structure, it is not clear if it is physiologically important.</text>
</comment>
<evidence type="ECO:0000256" key="13">
    <source>
        <dbReference type="SAM" id="MobiDB-lite"/>
    </source>
</evidence>
<keyword evidence="12" id="KW-0106">Calcium</keyword>
<feature type="binding site" evidence="12">
    <location>
        <position position="93"/>
    </location>
    <ligand>
        <name>Zn(2+)</name>
        <dbReference type="ChEBI" id="CHEBI:29105"/>
        <label>1</label>
        <note>catalytic</note>
    </ligand>
</feature>